<name>A0A5C5XJ15_9PLAN</name>
<dbReference type="RefSeq" id="WP_146504953.1">
    <property type="nucleotide sequence ID" value="NZ_SJPG01000001.1"/>
</dbReference>
<evidence type="ECO:0008006" key="3">
    <source>
        <dbReference type="Google" id="ProtNLM"/>
    </source>
</evidence>
<dbReference type="AlphaFoldDB" id="A0A5C5XJ15"/>
<evidence type="ECO:0000313" key="2">
    <source>
        <dbReference type="Proteomes" id="UP000316095"/>
    </source>
</evidence>
<sequence length="77" mass="9072">MPYFVFIWDGENDAHIAEHGVTPEEAEFVVMNPDETETSQRYNRTYAYGFSQTDKFLKVVYEQFDELTVYVVTAYEV</sequence>
<comment type="caution">
    <text evidence="1">The sequence shown here is derived from an EMBL/GenBank/DDBJ whole genome shotgun (WGS) entry which is preliminary data.</text>
</comment>
<dbReference type="OrthoDB" id="215621at2"/>
<protein>
    <recommendedName>
        <fullName evidence="3">DUF4258 domain-containing protein</fullName>
    </recommendedName>
</protein>
<dbReference type="Proteomes" id="UP000316095">
    <property type="component" value="Unassembled WGS sequence"/>
</dbReference>
<keyword evidence="2" id="KW-1185">Reference proteome</keyword>
<gene>
    <name evidence="1" type="ORF">Pan54_39290</name>
</gene>
<evidence type="ECO:0000313" key="1">
    <source>
        <dbReference type="EMBL" id="TWT63176.1"/>
    </source>
</evidence>
<dbReference type="Gene3D" id="3.10.450.530">
    <property type="entry name" value="Ribonuclease toxin, BrnT, of type II toxin-antitoxin system"/>
    <property type="match status" value="1"/>
</dbReference>
<reference evidence="1 2" key="1">
    <citation type="submission" date="2019-02" db="EMBL/GenBank/DDBJ databases">
        <title>Deep-cultivation of Planctomycetes and their phenomic and genomic characterization uncovers novel biology.</title>
        <authorList>
            <person name="Wiegand S."/>
            <person name="Jogler M."/>
            <person name="Boedeker C."/>
            <person name="Pinto D."/>
            <person name="Vollmers J."/>
            <person name="Rivas-Marin E."/>
            <person name="Kohn T."/>
            <person name="Peeters S.H."/>
            <person name="Heuer A."/>
            <person name="Rast P."/>
            <person name="Oberbeckmann S."/>
            <person name="Bunk B."/>
            <person name="Jeske O."/>
            <person name="Meyerdierks A."/>
            <person name="Storesund J.E."/>
            <person name="Kallscheuer N."/>
            <person name="Luecker S."/>
            <person name="Lage O.M."/>
            <person name="Pohl T."/>
            <person name="Merkel B.J."/>
            <person name="Hornburger P."/>
            <person name="Mueller R.-W."/>
            <person name="Bruemmer F."/>
            <person name="Labrenz M."/>
            <person name="Spormann A.M."/>
            <person name="Op Den Camp H."/>
            <person name="Overmann J."/>
            <person name="Amann R."/>
            <person name="Jetten M.S.M."/>
            <person name="Mascher T."/>
            <person name="Medema M.H."/>
            <person name="Devos D.P."/>
            <person name="Kaster A.-K."/>
            <person name="Ovreas L."/>
            <person name="Rohde M."/>
            <person name="Galperin M.Y."/>
            <person name="Jogler C."/>
        </authorList>
    </citation>
    <scope>NUCLEOTIDE SEQUENCE [LARGE SCALE GENOMIC DNA]</scope>
    <source>
        <strain evidence="1 2">Pan54</strain>
    </source>
</reference>
<organism evidence="1 2">
    <name type="scientific">Rubinisphaera italica</name>
    <dbReference type="NCBI Taxonomy" id="2527969"/>
    <lineage>
        <taxon>Bacteria</taxon>
        <taxon>Pseudomonadati</taxon>
        <taxon>Planctomycetota</taxon>
        <taxon>Planctomycetia</taxon>
        <taxon>Planctomycetales</taxon>
        <taxon>Planctomycetaceae</taxon>
        <taxon>Rubinisphaera</taxon>
    </lineage>
</organism>
<accession>A0A5C5XJ15</accession>
<proteinExistence type="predicted"/>
<dbReference type="EMBL" id="SJPG01000001">
    <property type="protein sequence ID" value="TWT63176.1"/>
    <property type="molecule type" value="Genomic_DNA"/>
</dbReference>
<dbReference type="InterPro" id="IPR038573">
    <property type="entry name" value="BrnT_sf"/>
</dbReference>